<keyword evidence="2" id="KW-0489">Methyltransferase</keyword>
<proteinExistence type="predicted"/>
<dbReference type="InterPro" id="IPR029063">
    <property type="entry name" value="SAM-dependent_MTases_sf"/>
</dbReference>
<keyword evidence="3" id="KW-1185">Reference proteome</keyword>
<dbReference type="EC" id="2.1.1.-" evidence="2"/>
<name>A0ABV7HEK1_9GAMM</name>
<protein>
    <submittedName>
        <fullName evidence="2">Class I SAM-dependent methyltransferase</fullName>
        <ecNumber evidence="2">2.1.1.-</ecNumber>
    </submittedName>
</protein>
<gene>
    <name evidence="2" type="ORF">ACFOEK_02985</name>
</gene>
<keyword evidence="2" id="KW-0808">Transferase</keyword>
<evidence type="ECO:0000313" key="2">
    <source>
        <dbReference type="EMBL" id="MFC3149981.1"/>
    </source>
</evidence>
<dbReference type="Gene3D" id="3.40.50.150">
    <property type="entry name" value="Vaccinia Virus protein VP39"/>
    <property type="match status" value="1"/>
</dbReference>
<comment type="caution">
    <text evidence="2">The sequence shown here is derived from an EMBL/GenBank/DDBJ whole genome shotgun (WGS) entry which is preliminary data.</text>
</comment>
<dbReference type="GO" id="GO:0008168">
    <property type="term" value="F:methyltransferase activity"/>
    <property type="evidence" value="ECO:0007669"/>
    <property type="project" value="UniProtKB-KW"/>
</dbReference>
<sequence>MQTNKDSAQRYSDIPTLNEAWLDWLASPAGSKHHEQELALFREVLPHARGYALAVASLANPEELVGASKTAHQWWLKAHVCTQGEMTSVQIDSLQWPFEEDSLDVIVLHHTLDYAQWPHQTIREAARCLNDSGRLIVVGYNPFSVWGVGKMLFGRWSQKFPWLCRFINPWRVADWLTLLDCRVVKAYYTRPLLPWNFEALKKIRFLNKETDDPKKIPSGFWPGASYLLVCKPETPCLTPIQKDWRRRQFSNLPIAGRTVSGRAVNRQGVSRTLPKEP</sequence>
<organism evidence="2 3">
    <name type="scientific">Litoribrevibacter euphylliae</name>
    <dbReference type="NCBI Taxonomy" id="1834034"/>
    <lineage>
        <taxon>Bacteria</taxon>
        <taxon>Pseudomonadati</taxon>
        <taxon>Pseudomonadota</taxon>
        <taxon>Gammaproteobacteria</taxon>
        <taxon>Oceanospirillales</taxon>
        <taxon>Oceanospirillaceae</taxon>
        <taxon>Litoribrevibacter</taxon>
    </lineage>
</organism>
<evidence type="ECO:0000259" key="1">
    <source>
        <dbReference type="Pfam" id="PF08241"/>
    </source>
</evidence>
<reference evidence="3" key="1">
    <citation type="journal article" date="2019" name="Int. J. Syst. Evol. Microbiol.">
        <title>The Global Catalogue of Microorganisms (GCM) 10K type strain sequencing project: providing services to taxonomists for standard genome sequencing and annotation.</title>
        <authorList>
            <consortium name="The Broad Institute Genomics Platform"/>
            <consortium name="The Broad Institute Genome Sequencing Center for Infectious Disease"/>
            <person name="Wu L."/>
            <person name="Ma J."/>
        </authorList>
    </citation>
    <scope>NUCLEOTIDE SEQUENCE [LARGE SCALE GENOMIC DNA]</scope>
    <source>
        <strain evidence="3">KCTC 52438</strain>
    </source>
</reference>
<dbReference type="EMBL" id="JBHRSZ010000002">
    <property type="protein sequence ID" value="MFC3149981.1"/>
    <property type="molecule type" value="Genomic_DNA"/>
</dbReference>
<dbReference type="Pfam" id="PF08241">
    <property type="entry name" value="Methyltransf_11"/>
    <property type="match status" value="1"/>
</dbReference>
<dbReference type="GO" id="GO:0032259">
    <property type="term" value="P:methylation"/>
    <property type="evidence" value="ECO:0007669"/>
    <property type="project" value="UniProtKB-KW"/>
</dbReference>
<feature type="domain" description="Methyltransferase type 11" evidence="1">
    <location>
        <begin position="77"/>
        <end position="137"/>
    </location>
</feature>
<dbReference type="SUPFAM" id="SSF53335">
    <property type="entry name" value="S-adenosyl-L-methionine-dependent methyltransferases"/>
    <property type="match status" value="1"/>
</dbReference>
<dbReference type="Proteomes" id="UP001595476">
    <property type="component" value="Unassembled WGS sequence"/>
</dbReference>
<dbReference type="InterPro" id="IPR013216">
    <property type="entry name" value="Methyltransf_11"/>
</dbReference>
<evidence type="ECO:0000313" key="3">
    <source>
        <dbReference type="Proteomes" id="UP001595476"/>
    </source>
</evidence>
<dbReference type="RefSeq" id="WP_386715943.1">
    <property type="nucleotide sequence ID" value="NZ_JBHRSZ010000002.1"/>
</dbReference>
<accession>A0ABV7HEK1</accession>